<protein>
    <submittedName>
        <fullName evidence="1">Uncharacterized protein</fullName>
    </submittedName>
</protein>
<evidence type="ECO:0000313" key="1">
    <source>
        <dbReference type="EMBL" id="GIZ03169.1"/>
    </source>
</evidence>
<proteinExistence type="predicted"/>
<name>A0AAV4Y8B7_CAEEX</name>
<gene>
    <name evidence="1" type="ORF">CEXT_529701</name>
</gene>
<reference evidence="1 2" key="1">
    <citation type="submission" date="2021-06" db="EMBL/GenBank/DDBJ databases">
        <title>Caerostris extrusa draft genome.</title>
        <authorList>
            <person name="Kono N."/>
            <person name="Arakawa K."/>
        </authorList>
    </citation>
    <scope>NUCLEOTIDE SEQUENCE [LARGE SCALE GENOMIC DNA]</scope>
</reference>
<sequence>MSEMHSLSKPAYLYHNNNEEEFQSCIDSRVYVLGPPTVDRKLVCAALASKMNLVYMTQESLKPETSSEQKVEEKN</sequence>
<keyword evidence="2" id="KW-1185">Reference proteome</keyword>
<accession>A0AAV4Y8B7</accession>
<organism evidence="1 2">
    <name type="scientific">Caerostris extrusa</name>
    <name type="common">Bark spider</name>
    <name type="synonym">Caerostris bankana</name>
    <dbReference type="NCBI Taxonomy" id="172846"/>
    <lineage>
        <taxon>Eukaryota</taxon>
        <taxon>Metazoa</taxon>
        <taxon>Ecdysozoa</taxon>
        <taxon>Arthropoda</taxon>
        <taxon>Chelicerata</taxon>
        <taxon>Arachnida</taxon>
        <taxon>Araneae</taxon>
        <taxon>Araneomorphae</taxon>
        <taxon>Entelegynae</taxon>
        <taxon>Araneoidea</taxon>
        <taxon>Araneidae</taxon>
        <taxon>Caerostris</taxon>
    </lineage>
</organism>
<dbReference type="EMBL" id="BPLR01018911">
    <property type="protein sequence ID" value="GIZ03169.1"/>
    <property type="molecule type" value="Genomic_DNA"/>
</dbReference>
<dbReference type="AlphaFoldDB" id="A0AAV4Y8B7"/>
<dbReference type="Proteomes" id="UP001054945">
    <property type="component" value="Unassembled WGS sequence"/>
</dbReference>
<evidence type="ECO:0000313" key="2">
    <source>
        <dbReference type="Proteomes" id="UP001054945"/>
    </source>
</evidence>
<comment type="caution">
    <text evidence="1">The sequence shown here is derived from an EMBL/GenBank/DDBJ whole genome shotgun (WGS) entry which is preliminary data.</text>
</comment>